<name>Q2SIV3_HAHCH</name>
<feature type="transmembrane region" description="Helical" evidence="9">
    <location>
        <begin position="12"/>
        <end position="36"/>
    </location>
</feature>
<proteinExistence type="inferred from homology"/>
<dbReference type="OrthoDB" id="9150865at2"/>
<reference evidence="10 11" key="1">
    <citation type="journal article" date="2005" name="Nucleic Acids Res.">
        <title>Genomic blueprint of Hahella chejuensis, a marine microbe producing an algicidal agent.</title>
        <authorList>
            <person name="Jeong H."/>
            <person name="Yim J.H."/>
            <person name="Lee C."/>
            <person name="Choi S.-H."/>
            <person name="Park Y.K."/>
            <person name="Yoon S.H."/>
            <person name="Hur C.-G."/>
            <person name="Kang H.-Y."/>
            <person name="Kim D."/>
            <person name="Lee H.H."/>
            <person name="Park K.H."/>
            <person name="Park S.-H."/>
            <person name="Park H.-S."/>
            <person name="Lee H.K."/>
            <person name="Oh T.K."/>
            <person name="Kim J.F."/>
        </authorList>
    </citation>
    <scope>NUCLEOTIDE SEQUENCE [LARGE SCALE GENOMIC DNA]</scope>
    <source>
        <strain evidence="10 11">KCTC 2396</strain>
    </source>
</reference>
<evidence type="ECO:0000256" key="2">
    <source>
        <dbReference type="ARBA" id="ARBA00005811"/>
    </source>
</evidence>
<evidence type="ECO:0000256" key="8">
    <source>
        <dbReference type="SAM" id="Coils"/>
    </source>
</evidence>
<feature type="coiled-coil region" evidence="8">
    <location>
        <begin position="51"/>
        <end position="78"/>
    </location>
</feature>
<comment type="subcellular location">
    <subcellularLocation>
        <location evidence="1">Cell membrane</location>
        <topology evidence="1">Single-pass membrane protein</topology>
    </subcellularLocation>
    <subcellularLocation>
        <location evidence="7">Cell membrane</location>
        <topology evidence="7">Single-pass type II membrane protein</topology>
    </subcellularLocation>
</comment>
<evidence type="ECO:0000256" key="7">
    <source>
        <dbReference type="RuleBase" id="RU003879"/>
    </source>
</evidence>
<evidence type="ECO:0000256" key="1">
    <source>
        <dbReference type="ARBA" id="ARBA00004162"/>
    </source>
</evidence>
<dbReference type="InterPro" id="IPR003400">
    <property type="entry name" value="ExbD"/>
</dbReference>
<comment type="similarity">
    <text evidence="2 7">Belongs to the ExbD/TolR family.</text>
</comment>
<dbReference type="AlphaFoldDB" id="Q2SIV3"/>
<dbReference type="HOGENOM" id="CLU_104146_0_0_6"/>
<accession>Q2SIV3</accession>
<keyword evidence="6 9" id="KW-0472">Membrane</keyword>
<evidence type="ECO:0000256" key="3">
    <source>
        <dbReference type="ARBA" id="ARBA00022475"/>
    </source>
</evidence>
<dbReference type="eggNOG" id="COG0848">
    <property type="taxonomic scope" value="Bacteria"/>
</dbReference>
<dbReference type="Pfam" id="PF02472">
    <property type="entry name" value="ExbD"/>
    <property type="match status" value="1"/>
</dbReference>
<dbReference type="KEGG" id="hch:HCH_02632"/>
<keyword evidence="7" id="KW-0653">Protein transport</keyword>
<evidence type="ECO:0000256" key="6">
    <source>
        <dbReference type="ARBA" id="ARBA00023136"/>
    </source>
</evidence>
<dbReference type="GO" id="GO:0022857">
    <property type="term" value="F:transmembrane transporter activity"/>
    <property type="evidence" value="ECO:0007669"/>
    <property type="project" value="InterPro"/>
</dbReference>
<keyword evidence="5 9" id="KW-1133">Transmembrane helix</keyword>
<evidence type="ECO:0000256" key="4">
    <source>
        <dbReference type="ARBA" id="ARBA00022692"/>
    </source>
</evidence>
<keyword evidence="3" id="KW-1003">Cell membrane</keyword>
<evidence type="ECO:0000313" key="10">
    <source>
        <dbReference type="EMBL" id="ABC29421.1"/>
    </source>
</evidence>
<dbReference type="GO" id="GO:0005886">
    <property type="term" value="C:plasma membrane"/>
    <property type="evidence" value="ECO:0007669"/>
    <property type="project" value="UniProtKB-SubCell"/>
</dbReference>
<evidence type="ECO:0000256" key="9">
    <source>
        <dbReference type="SAM" id="Phobius"/>
    </source>
</evidence>
<keyword evidence="7" id="KW-0813">Transport</keyword>
<evidence type="ECO:0000256" key="5">
    <source>
        <dbReference type="ARBA" id="ARBA00022989"/>
    </source>
</evidence>
<evidence type="ECO:0000313" key="11">
    <source>
        <dbReference type="Proteomes" id="UP000000238"/>
    </source>
</evidence>
<dbReference type="EMBL" id="CP000155">
    <property type="protein sequence ID" value="ABC29421.1"/>
    <property type="molecule type" value="Genomic_DNA"/>
</dbReference>
<keyword evidence="11" id="KW-1185">Reference proteome</keyword>
<gene>
    <name evidence="10" type="ordered locus">HCH_02632</name>
</gene>
<keyword evidence="8" id="KW-0175">Coiled coil</keyword>
<dbReference type="RefSeq" id="WP_011396490.1">
    <property type="nucleotide sequence ID" value="NC_007645.1"/>
</dbReference>
<sequence>MRRKHRRPEAVADLDITAFMNLMIVLVPVLLINLVFSQISVLNLNFPESAANSAQDNKDQLQLQVMILEEQLVIADNKGGVIMQIPKQAEGEHDYKTLALAMQDIKARVPEKKDITLLPQESTSYQTLVSVMDKVRSYKTVVAGSVVNAELFPDISIADAPEIIPAGGAQ</sequence>
<organism evidence="10 11">
    <name type="scientific">Hahella chejuensis (strain KCTC 2396)</name>
    <dbReference type="NCBI Taxonomy" id="349521"/>
    <lineage>
        <taxon>Bacteria</taxon>
        <taxon>Pseudomonadati</taxon>
        <taxon>Pseudomonadota</taxon>
        <taxon>Gammaproteobacteria</taxon>
        <taxon>Oceanospirillales</taxon>
        <taxon>Hahellaceae</taxon>
        <taxon>Hahella</taxon>
    </lineage>
</organism>
<dbReference type="STRING" id="349521.HCH_02632"/>
<evidence type="ECO:0008006" key="12">
    <source>
        <dbReference type="Google" id="ProtNLM"/>
    </source>
</evidence>
<dbReference type="Proteomes" id="UP000000238">
    <property type="component" value="Chromosome"/>
</dbReference>
<protein>
    <recommendedName>
        <fullName evidence="12">Biopolymer transport protein</fullName>
    </recommendedName>
</protein>
<keyword evidence="4 7" id="KW-0812">Transmembrane</keyword>
<dbReference type="GO" id="GO:0015031">
    <property type="term" value="P:protein transport"/>
    <property type="evidence" value="ECO:0007669"/>
    <property type="project" value="UniProtKB-KW"/>
</dbReference>